<evidence type="ECO:0000313" key="2">
    <source>
        <dbReference type="EMBL" id="ROO90236.1"/>
    </source>
</evidence>
<feature type="compositionally biased region" description="Polar residues" evidence="1">
    <location>
        <begin position="90"/>
        <end position="100"/>
    </location>
</feature>
<dbReference type="EMBL" id="RJKE01000001">
    <property type="protein sequence ID" value="ROO90236.1"/>
    <property type="molecule type" value="Genomic_DNA"/>
</dbReference>
<proteinExistence type="predicted"/>
<accession>A0A3N1D9R4</accession>
<gene>
    <name evidence="2" type="ORF">EDD29_7957</name>
</gene>
<sequence>MYFHTSVLIDSAEALPSYHRRWDLPAASRYPPRLPTQKHTAVSRSAALCHDGPPGPPKSSNSPTPSDAPNSNRVCRVTRRWPSADASDATRYTSGRSPRPNSFKAPPNPPKTLTRHPPDN</sequence>
<organism evidence="2 3">
    <name type="scientific">Actinocorallia herbida</name>
    <dbReference type="NCBI Taxonomy" id="58109"/>
    <lineage>
        <taxon>Bacteria</taxon>
        <taxon>Bacillati</taxon>
        <taxon>Actinomycetota</taxon>
        <taxon>Actinomycetes</taxon>
        <taxon>Streptosporangiales</taxon>
        <taxon>Thermomonosporaceae</taxon>
        <taxon>Actinocorallia</taxon>
    </lineage>
</organism>
<evidence type="ECO:0000256" key="1">
    <source>
        <dbReference type="SAM" id="MobiDB-lite"/>
    </source>
</evidence>
<protein>
    <submittedName>
        <fullName evidence="2">Uncharacterized protein</fullName>
    </submittedName>
</protein>
<dbReference type="AlphaFoldDB" id="A0A3N1D9R4"/>
<comment type="caution">
    <text evidence="2">The sequence shown here is derived from an EMBL/GenBank/DDBJ whole genome shotgun (WGS) entry which is preliminary data.</text>
</comment>
<reference evidence="2 3" key="1">
    <citation type="submission" date="2018-11" db="EMBL/GenBank/DDBJ databases">
        <title>Sequencing the genomes of 1000 actinobacteria strains.</title>
        <authorList>
            <person name="Klenk H.-P."/>
        </authorList>
    </citation>
    <scope>NUCLEOTIDE SEQUENCE [LARGE SCALE GENOMIC DNA]</scope>
    <source>
        <strain evidence="2 3">DSM 44254</strain>
    </source>
</reference>
<keyword evidence="3" id="KW-1185">Reference proteome</keyword>
<name>A0A3N1D9R4_9ACTN</name>
<evidence type="ECO:0000313" key="3">
    <source>
        <dbReference type="Proteomes" id="UP000272400"/>
    </source>
</evidence>
<dbReference type="Proteomes" id="UP000272400">
    <property type="component" value="Unassembled WGS sequence"/>
</dbReference>
<feature type="region of interest" description="Disordered" evidence="1">
    <location>
        <begin position="27"/>
        <end position="120"/>
    </location>
</feature>